<dbReference type="AlphaFoldDB" id="A0A813LSA5"/>
<dbReference type="SUPFAM" id="SSF48371">
    <property type="entry name" value="ARM repeat"/>
    <property type="match status" value="1"/>
</dbReference>
<protein>
    <submittedName>
        <fullName evidence="1">Uncharacterized protein</fullName>
    </submittedName>
</protein>
<gene>
    <name evidence="1" type="ORF">PGLA2088_LOCUS49175</name>
</gene>
<dbReference type="InterPro" id="IPR016024">
    <property type="entry name" value="ARM-type_fold"/>
</dbReference>
<evidence type="ECO:0000313" key="2">
    <source>
        <dbReference type="Proteomes" id="UP000626109"/>
    </source>
</evidence>
<dbReference type="Proteomes" id="UP000626109">
    <property type="component" value="Unassembled WGS sequence"/>
</dbReference>
<proteinExistence type="predicted"/>
<dbReference type="EMBL" id="CAJNNW010036940">
    <property type="protein sequence ID" value="CAE8738403.1"/>
    <property type="molecule type" value="Genomic_DNA"/>
</dbReference>
<reference evidence="1" key="1">
    <citation type="submission" date="2021-02" db="EMBL/GenBank/DDBJ databases">
        <authorList>
            <person name="Dougan E. K."/>
            <person name="Rhodes N."/>
            <person name="Thang M."/>
            <person name="Chan C."/>
        </authorList>
    </citation>
    <scope>NUCLEOTIDE SEQUENCE</scope>
</reference>
<name>A0A813LSA5_POLGL</name>
<accession>A0A813LSA5</accession>
<sequence length="831" mass="87741">MALSQSDSPELASKSAGDYAAADGFAAQVHGRSSFCADAEAPKRSLLAAALAAKPGHAVPLGSAMRLRPGCVAVTRARVLCRSESSVRLELLPPELGEPEAEALLQNCRSSSSCSSQCSSTEESRTFHCKVRWRDTGEETAALKLLELLNSLWSRKDLQLCGVPVLNRVYGVVHLGLGASLAEVIPESVSLADLKRNCANNDTAGRVADHLGYHAAKIAVLAATAAAVLASSYILGASFDGDSLRLLPDGALFRTDFAGVFGRGALLDSPPVWLPKAVVVALGSRWHEVQQMAVIAFRIAFPVLEPRPPPDQELSSVQSWVQAQALLLQIEFLLGLPAESYLGSLSASDLEAIVKTADKTVGKRVSSFLHDMFGYKCGSGALLASVTADQAMSCAYRAKDLSAADATALRLKHFVAAECQQDGDGSVQSLPWASSCPSWPLAVCVVACLSSDVGAAERLLRLHSNGLLAIALAASPAGASSDEAYSLRSGALRSLAALIRHRGHEVRGWLAATGVGGDHGSARLTARRAQFVAELAKGLQELWEPNFAGDFETSLPQEHAATFKLGAVCAIARMELSRDDRACENLPTVSPHVFANFAPALAADGRFAKIAAARTIASLLETAEEEGCRRPLLSELAKHLSGKDLASAVSRLPSGERFAVIRALESLSKASGGSSGCQLARDCLGALAQDKDTDISRPAICAIACAVEDEDENARRWARGFLTEASWDRETSGTNGPVCAFVRMAQDGNCFTPFAADSASVASTAEQSKRTRALKGWNIQRASTEHFEDLLRPEMPDVREDPFLPNRDGSCSAAVAAVPPAVLGGCRSASF</sequence>
<evidence type="ECO:0000313" key="1">
    <source>
        <dbReference type="EMBL" id="CAE8738403.1"/>
    </source>
</evidence>
<comment type="caution">
    <text evidence="1">The sequence shown here is derived from an EMBL/GenBank/DDBJ whole genome shotgun (WGS) entry which is preliminary data.</text>
</comment>
<organism evidence="1 2">
    <name type="scientific">Polarella glacialis</name>
    <name type="common">Dinoflagellate</name>
    <dbReference type="NCBI Taxonomy" id="89957"/>
    <lineage>
        <taxon>Eukaryota</taxon>
        <taxon>Sar</taxon>
        <taxon>Alveolata</taxon>
        <taxon>Dinophyceae</taxon>
        <taxon>Suessiales</taxon>
        <taxon>Suessiaceae</taxon>
        <taxon>Polarella</taxon>
    </lineage>
</organism>